<protein>
    <submittedName>
        <fullName evidence="2">Uncharacterized protein</fullName>
    </submittedName>
</protein>
<gene>
    <name evidence="2" type="ORF">TWF730_000637</name>
</gene>
<evidence type="ECO:0000256" key="1">
    <source>
        <dbReference type="SAM" id="Phobius"/>
    </source>
</evidence>
<organism evidence="2 3">
    <name type="scientific">Orbilia blumenaviensis</name>
    <dbReference type="NCBI Taxonomy" id="1796055"/>
    <lineage>
        <taxon>Eukaryota</taxon>
        <taxon>Fungi</taxon>
        <taxon>Dikarya</taxon>
        <taxon>Ascomycota</taxon>
        <taxon>Pezizomycotina</taxon>
        <taxon>Orbiliomycetes</taxon>
        <taxon>Orbiliales</taxon>
        <taxon>Orbiliaceae</taxon>
        <taxon>Orbilia</taxon>
    </lineage>
</organism>
<keyword evidence="3" id="KW-1185">Reference proteome</keyword>
<feature type="transmembrane region" description="Helical" evidence="1">
    <location>
        <begin position="63"/>
        <end position="81"/>
    </location>
</feature>
<dbReference type="EMBL" id="JAVHNS010000001">
    <property type="protein sequence ID" value="KAK6363193.1"/>
    <property type="molecule type" value="Genomic_DNA"/>
</dbReference>
<keyword evidence="1" id="KW-1133">Transmembrane helix</keyword>
<proteinExistence type="predicted"/>
<comment type="caution">
    <text evidence="2">The sequence shown here is derived from an EMBL/GenBank/DDBJ whole genome shotgun (WGS) entry which is preliminary data.</text>
</comment>
<name>A0AAV9VMC3_9PEZI</name>
<evidence type="ECO:0000313" key="3">
    <source>
        <dbReference type="Proteomes" id="UP001373714"/>
    </source>
</evidence>
<reference evidence="2 3" key="1">
    <citation type="submission" date="2019-10" db="EMBL/GenBank/DDBJ databases">
        <authorList>
            <person name="Palmer J.M."/>
        </authorList>
    </citation>
    <scope>NUCLEOTIDE SEQUENCE [LARGE SCALE GENOMIC DNA]</scope>
    <source>
        <strain evidence="2 3">TWF730</strain>
    </source>
</reference>
<dbReference type="Proteomes" id="UP001373714">
    <property type="component" value="Unassembled WGS sequence"/>
</dbReference>
<dbReference type="AlphaFoldDB" id="A0AAV9VMC3"/>
<evidence type="ECO:0000313" key="2">
    <source>
        <dbReference type="EMBL" id="KAK6363193.1"/>
    </source>
</evidence>
<keyword evidence="1" id="KW-0472">Membrane</keyword>
<accession>A0AAV9VMC3</accession>
<keyword evidence="1" id="KW-0812">Transmembrane</keyword>
<feature type="transmembrane region" description="Helical" evidence="1">
    <location>
        <begin position="107"/>
        <end position="132"/>
    </location>
</feature>
<sequence length="205" mass="23555">MADEPQRDLDATAVLEEYHRDIRKIHHEHIERRANIERKMGTPDPESERIVDSLNSTATRYEWTGRLIGTLAGGYPLYHLYRRNMRRYEYAMESFGRAQIRHFRPVVGLYLAGAALGIATGTQIASLTASYFKEKLRQKTALEHPAFKRKTEEIARMIALDQAITERDQLTARIKLMEASSAETLHHSSTRSTIANTLAQIWEDD</sequence>